<keyword evidence="2" id="KW-1133">Transmembrane helix</keyword>
<evidence type="ECO:0008006" key="5">
    <source>
        <dbReference type="Google" id="ProtNLM"/>
    </source>
</evidence>
<dbReference type="KEGG" id="hni:W911_12165"/>
<evidence type="ECO:0000256" key="2">
    <source>
        <dbReference type="SAM" id="Phobius"/>
    </source>
</evidence>
<dbReference type="HOGENOM" id="CLU_148589_1_0_5"/>
<dbReference type="AlphaFoldDB" id="V5SDN9"/>
<dbReference type="STRING" id="1029756.W911_12165"/>
<dbReference type="OrthoDB" id="8456606at2"/>
<dbReference type="Proteomes" id="UP000018542">
    <property type="component" value="Chromosome"/>
</dbReference>
<feature type="transmembrane region" description="Helical" evidence="2">
    <location>
        <begin position="6"/>
        <end position="25"/>
    </location>
</feature>
<sequence>MLDVFVYLAVVMALAVFMIVGAFLLRTFLAGGSPKEAVGRLFAQKREPRVHVVEQYNVDNRRRLVLIRRDDVEHLIMTGGPVDVVIETGIAARAAVPQASPSGEETAATYPSHIPLRP</sequence>
<reference evidence="3 4" key="1">
    <citation type="journal article" date="2014" name="Genome Announc.">
        <title>Complete Genome Sequence of Hyphomicrobium nitrativorans Strain NL23, a Denitrifying Bacterium Isolated from Biofilm of a Methanol-Fed Denitrification System Treating Seawater at the Montreal Biodome.</title>
        <authorList>
            <person name="Martineau C."/>
            <person name="Villeneuve C."/>
            <person name="Mauffrey F."/>
            <person name="Villemur R."/>
        </authorList>
    </citation>
    <scope>NUCLEOTIDE SEQUENCE [LARGE SCALE GENOMIC DNA]</scope>
    <source>
        <strain evidence="3">NL23</strain>
    </source>
</reference>
<feature type="region of interest" description="Disordered" evidence="1">
    <location>
        <begin position="97"/>
        <end position="118"/>
    </location>
</feature>
<protein>
    <recommendedName>
        <fullName evidence="5">Flagellar assembly protein FliO</fullName>
    </recommendedName>
</protein>
<dbReference type="EMBL" id="CP006912">
    <property type="protein sequence ID" value="AHB48986.1"/>
    <property type="molecule type" value="Genomic_DNA"/>
</dbReference>
<proteinExistence type="predicted"/>
<accession>V5SDN9</accession>
<evidence type="ECO:0000313" key="3">
    <source>
        <dbReference type="EMBL" id="AHB48986.1"/>
    </source>
</evidence>
<keyword evidence="4" id="KW-1185">Reference proteome</keyword>
<dbReference type="RefSeq" id="WP_023787773.1">
    <property type="nucleotide sequence ID" value="NC_022997.1"/>
</dbReference>
<keyword evidence="2" id="KW-0472">Membrane</keyword>
<evidence type="ECO:0000256" key="1">
    <source>
        <dbReference type="SAM" id="MobiDB-lite"/>
    </source>
</evidence>
<organism evidence="3 4">
    <name type="scientific">Hyphomicrobium nitrativorans NL23</name>
    <dbReference type="NCBI Taxonomy" id="1029756"/>
    <lineage>
        <taxon>Bacteria</taxon>
        <taxon>Pseudomonadati</taxon>
        <taxon>Pseudomonadota</taxon>
        <taxon>Alphaproteobacteria</taxon>
        <taxon>Hyphomicrobiales</taxon>
        <taxon>Hyphomicrobiaceae</taxon>
        <taxon>Hyphomicrobium</taxon>
    </lineage>
</organism>
<evidence type="ECO:0000313" key="4">
    <source>
        <dbReference type="Proteomes" id="UP000018542"/>
    </source>
</evidence>
<gene>
    <name evidence="3" type="ORF">W911_12165</name>
</gene>
<name>V5SDN9_9HYPH</name>
<dbReference type="PATRIC" id="fig|1029756.8.peg.2526"/>
<keyword evidence="2" id="KW-0812">Transmembrane</keyword>